<evidence type="ECO:0000256" key="1">
    <source>
        <dbReference type="SAM" id="SignalP"/>
    </source>
</evidence>
<name>A0A9P5T9F0_9AGAM</name>
<proteinExistence type="predicted"/>
<sequence>MNRFLLVFISVSMLFSLVDSCTIFLGASRLCSRPICLFQPTAKLTLSWLTPDLFIVSPRKISVKCQSACLRWNSWFPDTVLSSLQPTMRPPFT</sequence>
<dbReference type="AlphaFoldDB" id="A0A9P5T9F0"/>
<reference evidence="2" key="2">
    <citation type="journal article" date="2020" name="Nat. Commun.">
        <title>Large-scale genome sequencing of mycorrhizal fungi provides insights into the early evolution of symbiotic traits.</title>
        <authorList>
            <person name="Miyauchi S."/>
            <person name="Kiss E."/>
            <person name="Kuo A."/>
            <person name="Drula E."/>
            <person name="Kohler A."/>
            <person name="Sanchez-Garcia M."/>
            <person name="Morin E."/>
            <person name="Andreopoulos B."/>
            <person name="Barry K.W."/>
            <person name="Bonito G."/>
            <person name="Buee M."/>
            <person name="Carver A."/>
            <person name="Chen C."/>
            <person name="Cichocki N."/>
            <person name="Clum A."/>
            <person name="Culley D."/>
            <person name="Crous P.W."/>
            <person name="Fauchery L."/>
            <person name="Girlanda M."/>
            <person name="Hayes R.D."/>
            <person name="Keri Z."/>
            <person name="LaButti K."/>
            <person name="Lipzen A."/>
            <person name="Lombard V."/>
            <person name="Magnuson J."/>
            <person name="Maillard F."/>
            <person name="Murat C."/>
            <person name="Nolan M."/>
            <person name="Ohm R.A."/>
            <person name="Pangilinan J."/>
            <person name="Pereira M.F."/>
            <person name="Perotto S."/>
            <person name="Peter M."/>
            <person name="Pfister S."/>
            <person name="Riley R."/>
            <person name="Sitrit Y."/>
            <person name="Stielow J.B."/>
            <person name="Szollosi G."/>
            <person name="Zifcakova L."/>
            <person name="Stursova M."/>
            <person name="Spatafora J.W."/>
            <person name="Tedersoo L."/>
            <person name="Vaario L.M."/>
            <person name="Yamada A."/>
            <person name="Yan M."/>
            <person name="Wang P."/>
            <person name="Xu J."/>
            <person name="Bruns T."/>
            <person name="Baldrian P."/>
            <person name="Vilgalys R."/>
            <person name="Dunand C."/>
            <person name="Henrissat B."/>
            <person name="Grigoriev I.V."/>
            <person name="Hibbett D."/>
            <person name="Nagy L.G."/>
            <person name="Martin F.M."/>
        </authorList>
    </citation>
    <scope>NUCLEOTIDE SEQUENCE</scope>
    <source>
        <strain evidence="2">Prilba</strain>
    </source>
</reference>
<evidence type="ECO:0008006" key="4">
    <source>
        <dbReference type="Google" id="ProtNLM"/>
    </source>
</evidence>
<comment type="caution">
    <text evidence="2">The sequence shown here is derived from an EMBL/GenBank/DDBJ whole genome shotgun (WGS) entry which is preliminary data.</text>
</comment>
<accession>A0A9P5T9F0</accession>
<reference evidence="2" key="1">
    <citation type="submission" date="2019-10" db="EMBL/GenBank/DDBJ databases">
        <authorList>
            <consortium name="DOE Joint Genome Institute"/>
            <person name="Kuo A."/>
            <person name="Miyauchi S."/>
            <person name="Kiss E."/>
            <person name="Drula E."/>
            <person name="Kohler A."/>
            <person name="Sanchez-Garcia M."/>
            <person name="Andreopoulos B."/>
            <person name="Barry K.W."/>
            <person name="Bonito G."/>
            <person name="Buee M."/>
            <person name="Carver A."/>
            <person name="Chen C."/>
            <person name="Cichocki N."/>
            <person name="Clum A."/>
            <person name="Culley D."/>
            <person name="Crous P.W."/>
            <person name="Fauchery L."/>
            <person name="Girlanda M."/>
            <person name="Hayes R."/>
            <person name="Keri Z."/>
            <person name="LaButti K."/>
            <person name="Lipzen A."/>
            <person name="Lombard V."/>
            <person name="Magnuson J."/>
            <person name="Maillard F."/>
            <person name="Morin E."/>
            <person name="Murat C."/>
            <person name="Nolan M."/>
            <person name="Ohm R."/>
            <person name="Pangilinan J."/>
            <person name="Pereira M."/>
            <person name="Perotto S."/>
            <person name="Peter M."/>
            <person name="Riley R."/>
            <person name="Sitrit Y."/>
            <person name="Stielow B."/>
            <person name="Szollosi G."/>
            <person name="Zifcakova L."/>
            <person name="Stursova M."/>
            <person name="Spatafora J.W."/>
            <person name="Tedersoo L."/>
            <person name="Vaario L.-M."/>
            <person name="Yamada A."/>
            <person name="Yan M."/>
            <person name="Wang P."/>
            <person name="Xu J."/>
            <person name="Bruns T."/>
            <person name="Baldrian P."/>
            <person name="Vilgalys R."/>
            <person name="Henrissat B."/>
            <person name="Grigoriev I.V."/>
            <person name="Hibbett D."/>
            <person name="Nagy L.G."/>
            <person name="Martin F.M."/>
        </authorList>
    </citation>
    <scope>NUCLEOTIDE SEQUENCE</scope>
    <source>
        <strain evidence="2">Prilba</strain>
    </source>
</reference>
<keyword evidence="1" id="KW-0732">Signal</keyword>
<evidence type="ECO:0000313" key="2">
    <source>
        <dbReference type="EMBL" id="KAF8480077.1"/>
    </source>
</evidence>
<gene>
    <name evidence="2" type="ORF">DFH94DRAFT_459649</name>
</gene>
<organism evidence="2 3">
    <name type="scientific">Russula ochroleuca</name>
    <dbReference type="NCBI Taxonomy" id="152965"/>
    <lineage>
        <taxon>Eukaryota</taxon>
        <taxon>Fungi</taxon>
        <taxon>Dikarya</taxon>
        <taxon>Basidiomycota</taxon>
        <taxon>Agaricomycotina</taxon>
        <taxon>Agaricomycetes</taxon>
        <taxon>Russulales</taxon>
        <taxon>Russulaceae</taxon>
        <taxon>Russula</taxon>
    </lineage>
</organism>
<feature type="signal peptide" evidence="1">
    <location>
        <begin position="1"/>
        <end position="20"/>
    </location>
</feature>
<dbReference type="EMBL" id="WHVB01000008">
    <property type="protein sequence ID" value="KAF8480077.1"/>
    <property type="molecule type" value="Genomic_DNA"/>
</dbReference>
<feature type="chain" id="PRO_5040351226" description="Secreted protein" evidence="1">
    <location>
        <begin position="21"/>
        <end position="93"/>
    </location>
</feature>
<protein>
    <recommendedName>
        <fullName evidence="4">Secreted protein</fullName>
    </recommendedName>
</protein>
<keyword evidence="3" id="KW-1185">Reference proteome</keyword>
<dbReference type="Proteomes" id="UP000759537">
    <property type="component" value="Unassembled WGS sequence"/>
</dbReference>
<evidence type="ECO:0000313" key="3">
    <source>
        <dbReference type="Proteomes" id="UP000759537"/>
    </source>
</evidence>